<protein>
    <submittedName>
        <fullName evidence="1">Uncharacterized protein</fullName>
    </submittedName>
</protein>
<evidence type="ECO:0000313" key="1">
    <source>
        <dbReference type="EMBL" id="KAJ8947958.1"/>
    </source>
</evidence>
<reference evidence="1" key="1">
    <citation type="journal article" date="2023" name="Insect Mol. Biol.">
        <title>Genome sequencing provides insights into the evolution of gene families encoding plant cell wall-degrading enzymes in longhorned beetles.</title>
        <authorList>
            <person name="Shin N.R."/>
            <person name="Okamura Y."/>
            <person name="Kirsch R."/>
            <person name="Pauchet Y."/>
        </authorList>
    </citation>
    <scope>NUCLEOTIDE SEQUENCE</scope>
    <source>
        <strain evidence="1">AMC_N1</strain>
    </source>
</reference>
<name>A0AAV8YAU8_9CUCU</name>
<gene>
    <name evidence="1" type="ORF">NQ318_021055</name>
</gene>
<accession>A0AAV8YAU8</accession>
<dbReference type="EMBL" id="JAPWTK010000147">
    <property type="protein sequence ID" value="KAJ8947958.1"/>
    <property type="molecule type" value="Genomic_DNA"/>
</dbReference>
<comment type="caution">
    <text evidence="1">The sequence shown here is derived from an EMBL/GenBank/DDBJ whole genome shotgun (WGS) entry which is preliminary data.</text>
</comment>
<dbReference type="Proteomes" id="UP001162162">
    <property type="component" value="Unassembled WGS sequence"/>
</dbReference>
<organism evidence="1 2">
    <name type="scientific">Aromia moschata</name>
    <dbReference type="NCBI Taxonomy" id="1265417"/>
    <lineage>
        <taxon>Eukaryota</taxon>
        <taxon>Metazoa</taxon>
        <taxon>Ecdysozoa</taxon>
        <taxon>Arthropoda</taxon>
        <taxon>Hexapoda</taxon>
        <taxon>Insecta</taxon>
        <taxon>Pterygota</taxon>
        <taxon>Neoptera</taxon>
        <taxon>Endopterygota</taxon>
        <taxon>Coleoptera</taxon>
        <taxon>Polyphaga</taxon>
        <taxon>Cucujiformia</taxon>
        <taxon>Chrysomeloidea</taxon>
        <taxon>Cerambycidae</taxon>
        <taxon>Cerambycinae</taxon>
        <taxon>Callichromatini</taxon>
        <taxon>Aromia</taxon>
    </lineage>
</organism>
<evidence type="ECO:0000313" key="2">
    <source>
        <dbReference type="Proteomes" id="UP001162162"/>
    </source>
</evidence>
<dbReference type="AlphaFoldDB" id="A0AAV8YAU8"/>
<proteinExistence type="predicted"/>
<sequence length="188" mass="21995">MTIEIHLLQKGFIVKKIVSKVCEKNFQKHWSTPWVVSNALWNICSIFFFHNLETNIRRRFSICYKIFFVSKSYGLLILGNKIQHRFDYTSNVNITIINAMNALAGTNCFALRDGGGKMEIISRVLIKAGAKRVAKDLKGRQPTYYFLNKSEILRLQEGRGNILNRKAENLNIFLVLKMWYCVFLQYRF</sequence>
<keyword evidence="2" id="KW-1185">Reference proteome</keyword>